<evidence type="ECO:0000256" key="2">
    <source>
        <dbReference type="PROSITE-ProRule" id="PRU00708"/>
    </source>
</evidence>
<keyword evidence="1" id="KW-0677">Repeat</keyword>
<feature type="region of interest" description="Disordered" evidence="3">
    <location>
        <begin position="803"/>
        <end position="845"/>
    </location>
</feature>
<feature type="region of interest" description="Disordered" evidence="3">
    <location>
        <begin position="642"/>
        <end position="674"/>
    </location>
</feature>
<feature type="repeat" description="PPR" evidence="2">
    <location>
        <begin position="304"/>
        <end position="338"/>
    </location>
</feature>
<reference evidence="5 6" key="1">
    <citation type="submission" date="2017-11" db="EMBL/GenBank/DDBJ databases">
        <title>De-novo sequencing of pomegranate (Punica granatum L.) genome.</title>
        <authorList>
            <person name="Akparov Z."/>
            <person name="Amiraslanov A."/>
            <person name="Hajiyeva S."/>
            <person name="Abbasov M."/>
            <person name="Kaur K."/>
            <person name="Hamwieh A."/>
            <person name="Solovyev V."/>
            <person name="Salamov A."/>
            <person name="Braich B."/>
            <person name="Kosarev P."/>
            <person name="Mahmoud A."/>
            <person name="Hajiyev E."/>
            <person name="Babayeva S."/>
            <person name="Izzatullayeva V."/>
            <person name="Mammadov A."/>
            <person name="Mammadov A."/>
            <person name="Sharifova S."/>
            <person name="Ojaghi J."/>
            <person name="Eynullazada K."/>
            <person name="Bayramov B."/>
            <person name="Abdulazimova A."/>
            <person name="Shahmuradov I."/>
        </authorList>
    </citation>
    <scope>NUCLEOTIDE SEQUENCE [LARGE SCALE GENOMIC DNA]</scope>
    <source>
        <strain evidence="6">cv. AG2017</strain>
        <tissue evidence="5">Leaf</tissue>
    </source>
</reference>
<organism evidence="5 6">
    <name type="scientific">Punica granatum</name>
    <name type="common">Pomegranate</name>
    <dbReference type="NCBI Taxonomy" id="22663"/>
    <lineage>
        <taxon>Eukaryota</taxon>
        <taxon>Viridiplantae</taxon>
        <taxon>Streptophyta</taxon>
        <taxon>Embryophyta</taxon>
        <taxon>Tracheophyta</taxon>
        <taxon>Spermatophyta</taxon>
        <taxon>Magnoliopsida</taxon>
        <taxon>eudicotyledons</taxon>
        <taxon>Gunneridae</taxon>
        <taxon>Pentapetalae</taxon>
        <taxon>rosids</taxon>
        <taxon>malvids</taxon>
        <taxon>Myrtales</taxon>
        <taxon>Lythraceae</taxon>
        <taxon>Punica</taxon>
    </lineage>
</organism>
<sequence>MLTRDILSYNSRLASLVRLGESFSAWVLFVDLHRSRTDLDPYTFTPILNVCPTLPHLPKLGEQVHSLMIKTGSDLGTVSKTALVNMYSKYRLLCCSEKAFEELESKDVVSWNVMISSFLSHGLAKDAIRVFERMRQGYTGWNEFTLCSVLKACTLLRAFPQGKQVHSMVVVMGRDLVVLGTALIDFYSNVGQIDEAMKVYSILCRSSDGVMRNSMIAGCVKNQRYKEAFEIMSSMRPNVVALTTALAACSENSDLWIGKQIHCIATRLGFVSDTQLCNAVLDMYGKSGKIASSKSVFDLIPWKDVVSWTAMIDAYRVHGCGLQAFALFNEMVESRDRVCPNSVTLLAVLSACGHSGLLEQGRACFEFARDKYKLEVYPEHYACFIDSLGRAGHMEDVWLVFLEMVKEKNCRLSAKVWAALLNACRLNGDISRGEYATKGLLELEPSNPGNYVLACNFYAAIGRWDLVEEMRIEMRKRRMNKKAGSSWVTCFSSRKTYHNATQLEAHLHVHLWSSAGMKGPNLNYLRRQRETVRKKENGEVLEARASSAAEGGGGSVRRGRSYTPPPRCRHPSPSPSPSTLLLRRLRLARPVLQSPPTNSELTLSSSSGVILLIAMPTFTAVALDRLLEPRVSESVGRTVYNSMPVPNSLPPIPKPATNSKLERRSSTSDVERKVQRPRITPALYATPEVTPLPDSPSSYSPSPYVINHKRRGPRLLKSYSEGGVSTSLAAREEEKGNLNRNNGDNSLIASADDVVVRHSISELVKVNNVNGVNDSEAGTSQTPSGNITWEVGISSLNDDLVGEADSLKQDPPISEIFGDGDDFYDPQDSLSHASNSEEDNNLSASYRSSKQAAIGEFFDAWEELSSDSGRHPLSFHLEEELRELRFSLLVEIGKRKQAEESLANMQNQWQRIKQELSVVGLTLPAHPNLECEQLAVDAVEDLSEQVFIARFVADAIGRGTARAEVETDMEAQIEAKNFEIARLVDRLHYYEAVNHEMSHRNQEAIERARRLRQRRKWRKKWVWGSVAAALSLGTVALIWSFIPTGRGSSSIGQPPELEHAKEID</sequence>
<feature type="repeat" description="PPR" evidence="2">
    <location>
        <begin position="107"/>
        <end position="137"/>
    </location>
</feature>
<feature type="region of interest" description="Disordered" evidence="3">
    <location>
        <begin position="535"/>
        <end position="579"/>
    </location>
</feature>
<keyword evidence="4" id="KW-1133">Transmembrane helix</keyword>
<dbReference type="EMBL" id="PGOL01000477">
    <property type="protein sequence ID" value="PKI70020.1"/>
    <property type="molecule type" value="Genomic_DNA"/>
</dbReference>
<dbReference type="Proteomes" id="UP000233551">
    <property type="component" value="Unassembled WGS sequence"/>
</dbReference>
<feature type="transmembrane region" description="Helical" evidence="4">
    <location>
        <begin position="1021"/>
        <end position="1042"/>
    </location>
</feature>
<dbReference type="InterPro" id="IPR046848">
    <property type="entry name" value="E_motif"/>
</dbReference>
<dbReference type="PANTHER" id="PTHR35490:SF2">
    <property type="entry name" value="BACTERIOPHAGE N4 ADSORPTION B PROTEIN"/>
    <property type="match status" value="1"/>
</dbReference>
<dbReference type="AlphaFoldDB" id="A0A2I0KNW6"/>
<accession>A0A2I0KNW6</accession>
<dbReference type="Pfam" id="PF01535">
    <property type="entry name" value="PPR"/>
    <property type="match status" value="4"/>
</dbReference>
<evidence type="ECO:0000313" key="5">
    <source>
        <dbReference type="EMBL" id="PKI70020.1"/>
    </source>
</evidence>
<dbReference type="NCBIfam" id="TIGR00756">
    <property type="entry name" value="PPR"/>
    <property type="match status" value="4"/>
</dbReference>
<gene>
    <name evidence="5" type="ORF">CRG98_009623</name>
</gene>
<feature type="compositionally biased region" description="Basic and acidic residues" evidence="3">
    <location>
        <begin position="660"/>
        <end position="674"/>
    </location>
</feature>
<evidence type="ECO:0000256" key="1">
    <source>
        <dbReference type="ARBA" id="ARBA00022737"/>
    </source>
</evidence>
<evidence type="ECO:0008006" key="7">
    <source>
        <dbReference type="Google" id="ProtNLM"/>
    </source>
</evidence>
<keyword evidence="4" id="KW-0472">Membrane</keyword>
<dbReference type="Pfam" id="PF13041">
    <property type="entry name" value="PPR_2"/>
    <property type="match status" value="1"/>
</dbReference>
<keyword evidence="6" id="KW-1185">Reference proteome</keyword>
<dbReference type="Gene3D" id="1.25.40.10">
    <property type="entry name" value="Tetratricopeptide repeat domain"/>
    <property type="match status" value="4"/>
</dbReference>
<comment type="caution">
    <text evidence="5">The sequence shown here is derived from an EMBL/GenBank/DDBJ whole genome shotgun (WGS) entry which is preliminary data.</text>
</comment>
<proteinExistence type="predicted"/>
<dbReference type="InterPro" id="IPR011990">
    <property type="entry name" value="TPR-like_helical_dom_sf"/>
</dbReference>
<dbReference type="InterPro" id="IPR002885">
    <property type="entry name" value="PPR_rpt"/>
</dbReference>
<name>A0A2I0KNW6_PUNGR</name>
<dbReference type="PANTHER" id="PTHR35490">
    <property type="entry name" value="BACTERIOPHAGE N4 ADSORPTION B PROTEIN"/>
    <property type="match status" value="1"/>
</dbReference>
<protein>
    <recommendedName>
        <fullName evidence="7">Pentatricopeptide repeat-containing protein</fullName>
    </recommendedName>
</protein>
<dbReference type="FunFam" id="1.25.40.10:FF:000382">
    <property type="entry name" value="Pentatricopeptide repeat-containing protein"/>
    <property type="match status" value="1"/>
</dbReference>
<evidence type="ECO:0000256" key="3">
    <source>
        <dbReference type="SAM" id="MobiDB-lite"/>
    </source>
</evidence>
<dbReference type="Pfam" id="PF20431">
    <property type="entry name" value="E_motif"/>
    <property type="match status" value="1"/>
</dbReference>
<evidence type="ECO:0000256" key="4">
    <source>
        <dbReference type="SAM" id="Phobius"/>
    </source>
</evidence>
<evidence type="ECO:0000313" key="6">
    <source>
        <dbReference type="Proteomes" id="UP000233551"/>
    </source>
</evidence>
<dbReference type="STRING" id="22663.A0A2I0KNW6"/>
<dbReference type="FunFam" id="1.25.40.10:FF:000090">
    <property type="entry name" value="Pentatricopeptide repeat-containing protein, chloroplastic"/>
    <property type="match status" value="1"/>
</dbReference>
<dbReference type="PROSITE" id="PS51375">
    <property type="entry name" value="PPR"/>
    <property type="match status" value="2"/>
</dbReference>
<keyword evidence="4" id="KW-0812">Transmembrane</keyword>